<dbReference type="AlphaFoldDB" id="L5L7M2"/>
<evidence type="ECO:0000256" key="1">
    <source>
        <dbReference type="SAM" id="MobiDB-lite"/>
    </source>
</evidence>
<name>L5L7M2_PTEAL</name>
<protein>
    <submittedName>
        <fullName evidence="2">Uncharacterized protein</fullName>
    </submittedName>
</protein>
<dbReference type="InParanoid" id="L5L7M2"/>
<accession>L5L7M2</accession>
<gene>
    <name evidence="2" type="ORF">PAL_GLEAN10006052</name>
</gene>
<dbReference type="Proteomes" id="UP000010552">
    <property type="component" value="Unassembled WGS sequence"/>
</dbReference>
<reference evidence="3" key="1">
    <citation type="journal article" date="2013" name="Science">
        <title>Comparative analysis of bat genomes provides insight into the evolution of flight and immunity.</title>
        <authorList>
            <person name="Zhang G."/>
            <person name="Cowled C."/>
            <person name="Shi Z."/>
            <person name="Huang Z."/>
            <person name="Bishop-Lilly K.A."/>
            <person name="Fang X."/>
            <person name="Wynne J.W."/>
            <person name="Xiong Z."/>
            <person name="Baker M.L."/>
            <person name="Zhao W."/>
            <person name="Tachedjian M."/>
            <person name="Zhu Y."/>
            <person name="Zhou P."/>
            <person name="Jiang X."/>
            <person name="Ng J."/>
            <person name="Yang L."/>
            <person name="Wu L."/>
            <person name="Xiao J."/>
            <person name="Feng Y."/>
            <person name="Chen Y."/>
            <person name="Sun X."/>
            <person name="Zhang Y."/>
            <person name="Marsh G.A."/>
            <person name="Crameri G."/>
            <person name="Broder C.C."/>
            <person name="Frey K.G."/>
            <person name="Wang L.F."/>
            <person name="Wang J."/>
        </authorList>
    </citation>
    <scope>NUCLEOTIDE SEQUENCE [LARGE SCALE GENOMIC DNA]</scope>
</reference>
<feature type="region of interest" description="Disordered" evidence="1">
    <location>
        <begin position="56"/>
        <end position="158"/>
    </location>
</feature>
<evidence type="ECO:0000313" key="2">
    <source>
        <dbReference type="EMBL" id="ELK19395.1"/>
    </source>
</evidence>
<proteinExistence type="predicted"/>
<feature type="compositionally biased region" description="Acidic residues" evidence="1">
    <location>
        <begin position="126"/>
        <end position="140"/>
    </location>
</feature>
<dbReference type="EMBL" id="KB030265">
    <property type="protein sequence ID" value="ELK19395.1"/>
    <property type="molecule type" value="Genomic_DNA"/>
</dbReference>
<evidence type="ECO:0000313" key="3">
    <source>
        <dbReference type="Proteomes" id="UP000010552"/>
    </source>
</evidence>
<sequence length="158" mass="16974">MWRFRWRFYLRCGHLVESIPQSVASSRAEAADSALETVVVIGRRLCAAPYTGHLSLGAHAPRGGRDVPGALPPRSPHAGPAATLSACSCRPQAPRTPMALRPPPASTEVAPGTDVVDLTLDSSSSSEEEEDEDEEDEDEDAPRPKRRCPFQKGLVSAC</sequence>
<keyword evidence="3" id="KW-1185">Reference proteome</keyword>
<organism evidence="2 3">
    <name type="scientific">Pteropus alecto</name>
    <name type="common">Black flying fox</name>
    <dbReference type="NCBI Taxonomy" id="9402"/>
    <lineage>
        <taxon>Eukaryota</taxon>
        <taxon>Metazoa</taxon>
        <taxon>Chordata</taxon>
        <taxon>Craniata</taxon>
        <taxon>Vertebrata</taxon>
        <taxon>Euteleostomi</taxon>
        <taxon>Mammalia</taxon>
        <taxon>Eutheria</taxon>
        <taxon>Laurasiatheria</taxon>
        <taxon>Chiroptera</taxon>
        <taxon>Yinpterochiroptera</taxon>
        <taxon>Pteropodoidea</taxon>
        <taxon>Pteropodidae</taxon>
        <taxon>Pteropodinae</taxon>
        <taxon>Pteropus</taxon>
    </lineage>
</organism>
<dbReference type="STRING" id="9402.L5L7M2"/>